<sequence>MADLTRLREIALSGDLNTTFVGAALFHLSESPTASPHYTAEAAQAAVEFLSTAPVPVMGEIVGPLSQGALHFQRVKQGMTMSDYARAATLANAMATPDSEWDRAGRNTFASRLVEHRPDAAQHAAQSSAEFAALDALTDAGYENMQHAANELNLVRRTKAHYFKHHVRQFARSRHAVSCRFDMSPGVIGAILSPWCLSRQSAYAYVAVMLAHIRKDVRTQRAARIAAGTVSSYSARSSLEAVRRVVEPAIYILSTYTFDPRRLAFCADDGRVMETIQTRSPHVLAAFAAVCAAGTSDVVMDLAAMRSASVPADRPEPQVLTEYEERLDNEESAMLLFSRALRHYRAERDASVPGPRLNKDPTLGYVVRAIKRIERNTQACIQRILEVVSTARHRGVDMTNTLVFVEWGGGIDYAQVIGAIALAKIDVAVDVGQSGTDVPGMDVVGEDDDPTCSIQLLLASAGRRNLPRMPIVSYAASDTLESKISGLSELYTGEGAGIIYVSGGVVRDEGTPVSVCADASARLNAVFVASERSNVLMGVAEALLPPLCDHAADVSVDDYLDSLSQVEEDCKACEAHYRSVVLLSTLCVRDGVRVVKPRSSYGHNGHVSMEFIRGEGRLFEDTAATFDSMVACNVLRNYPWVEDPITPVGGGNPTSPPYSALMADVITHIYRLLSGGRAAPLDLLDLESVAQSIT</sequence>
<dbReference type="RefSeq" id="YP_009342447.1">
    <property type="nucleotide sequence ID" value="NC_033477.1"/>
</dbReference>
<keyword evidence="2" id="KW-1185">Reference proteome</keyword>
<dbReference type="GeneID" id="30902289"/>
<dbReference type="KEGG" id="vg:30902289"/>
<evidence type="ECO:0000313" key="1">
    <source>
        <dbReference type="EMBL" id="AKE49496.1"/>
    </source>
</evidence>
<accession>A0A0F6TN89</accession>
<organism evidence="1 2">
    <name type="scientific">Botryosphaeria dothidea RNA virus 1</name>
    <dbReference type="NCBI Taxonomy" id="2849745"/>
    <lineage>
        <taxon>Viruses</taxon>
        <taxon>Riboviria</taxon>
        <taxon>Riboviria incertae sedis</taxon>
        <taxon>Polymycoviridae</taxon>
        <taxon>Polymycovirus</taxon>
        <taxon>Polymycovirus botryosphaeriae</taxon>
        <taxon>Botryoshaeria dothidea polymycovirus 1</taxon>
    </lineage>
</organism>
<evidence type="ECO:0000313" key="2">
    <source>
        <dbReference type="Proteomes" id="UP000242344"/>
    </source>
</evidence>
<dbReference type="Proteomes" id="UP000242344">
    <property type="component" value="Genome"/>
</dbReference>
<reference evidence="1 2" key="1">
    <citation type="submission" date="2014-12" db="EMBL/GenBank/DDBJ databases">
        <title>A novel RNA virus that confers hypovirulence on plant pathogenic fungus Botryosphaeria dothidea.</title>
        <authorList>
            <person name="Zhai L."/>
            <person name="Hong N."/>
            <person name="Wang G."/>
        </authorList>
    </citation>
    <scope>NUCLEOTIDE SEQUENCE [LARGE SCALE GENOMIC DNA]</scope>
    <source>
        <strain evidence="1 2">YZN115</strain>
    </source>
</reference>
<protein>
    <submittedName>
        <fullName evidence="1">Uncharacterized protein</fullName>
    </submittedName>
</protein>
<proteinExistence type="predicted"/>
<dbReference type="EMBL" id="KP245735">
    <property type="protein sequence ID" value="AKE49496.1"/>
    <property type="molecule type" value="Genomic_RNA"/>
</dbReference>
<dbReference type="OrthoDB" id="21716at10239"/>
<name>A0A0F6TN89_9VIRU</name>